<evidence type="ECO:0000256" key="2">
    <source>
        <dbReference type="SAM" id="SignalP"/>
    </source>
</evidence>
<keyword evidence="2" id="KW-0732">Signal</keyword>
<reference evidence="3" key="1">
    <citation type="submission" date="2021-02" db="EMBL/GenBank/DDBJ databases">
        <authorList>
            <person name="Bekaert M."/>
        </authorList>
    </citation>
    <scope>NUCLEOTIDE SEQUENCE</scope>
    <source>
        <strain evidence="3">IoA-00</strain>
    </source>
</reference>
<dbReference type="PANTHER" id="PTHR16091:SF3">
    <property type="entry name" value="TETRATRICOPEPTIDE REPEAT PROTEIN 17"/>
    <property type="match status" value="1"/>
</dbReference>
<dbReference type="OrthoDB" id="10259630at2759"/>
<feature type="region of interest" description="Disordered" evidence="1">
    <location>
        <begin position="265"/>
        <end position="295"/>
    </location>
</feature>
<organism evidence="3 4">
    <name type="scientific">Lepeophtheirus salmonis</name>
    <name type="common">Salmon louse</name>
    <name type="synonym">Caligus salmonis</name>
    <dbReference type="NCBI Taxonomy" id="72036"/>
    <lineage>
        <taxon>Eukaryota</taxon>
        <taxon>Metazoa</taxon>
        <taxon>Ecdysozoa</taxon>
        <taxon>Arthropoda</taxon>
        <taxon>Crustacea</taxon>
        <taxon>Multicrustacea</taxon>
        <taxon>Hexanauplia</taxon>
        <taxon>Copepoda</taxon>
        <taxon>Siphonostomatoida</taxon>
        <taxon>Caligidae</taxon>
        <taxon>Lepeophtheirus</taxon>
    </lineage>
</organism>
<dbReference type="AlphaFoldDB" id="A0A7R8CRI1"/>
<dbReference type="EMBL" id="HG994582">
    <property type="protein sequence ID" value="CAF2905642.1"/>
    <property type="molecule type" value="Genomic_DNA"/>
</dbReference>
<accession>A0A7R8CRI1</accession>
<feature type="compositionally biased region" description="Basic residues" evidence="1">
    <location>
        <begin position="278"/>
        <end position="295"/>
    </location>
</feature>
<dbReference type="GO" id="GO:0030041">
    <property type="term" value="P:actin filament polymerization"/>
    <property type="evidence" value="ECO:0007669"/>
    <property type="project" value="TreeGrafter"/>
</dbReference>
<feature type="chain" id="PRO_5043703055" evidence="2">
    <location>
        <begin position="27"/>
        <end position="295"/>
    </location>
</feature>
<evidence type="ECO:0000313" key="4">
    <source>
        <dbReference type="Proteomes" id="UP000675881"/>
    </source>
</evidence>
<dbReference type="InterPro" id="IPR052630">
    <property type="entry name" value="TTC17"/>
</dbReference>
<dbReference type="Gene3D" id="1.25.40.10">
    <property type="entry name" value="Tetratricopeptide repeat domain"/>
    <property type="match status" value="1"/>
</dbReference>
<dbReference type="SUPFAM" id="SSF48452">
    <property type="entry name" value="TPR-like"/>
    <property type="match status" value="1"/>
</dbReference>
<protein>
    <submittedName>
        <fullName evidence="3">(salmon louse) hypothetical protein</fullName>
    </submittedName>
</protein>
<evidence type="ECO:0000256" key="1">
    <source>
        <dbReference type="SAM" id="MobiDB-lite"/>
    </source>
</evidence>
<feature type="compositionally biased region" description="Low complexity" evidence="1">
    <location>
        <begin position="265"/>
        <end position="275"/>
    </location>
</feature>
<gene>
    <name evidence="3" type="ORF">LSAA_7037</name>
</gene>
<keyword evidence="4" id="KW-1185">Reference proteome</keyword>
<proteinExistence type="predicted"/>
<dbReference type="Pfam" id="PF14559">
    <property type="entry name" value="TPR_19"/>
    <property type="match status" value="1"/>
</dbReference>
<dbReference type="GO" id="GO:0005737">
    <property type="term" value="C:cytoplasm"/>
    <property type="evidence" value="ECO:0007669"/>
    <property type="project" value="TreeGrafter"/>
</dbReference>
<dbReference type="GO" id="GO:0015629">
    <property type="term" value="C:actin cytoskeleton"/>
    <property type="evidence" value="ECO:0007669"/>
    <property type="project" value="TreeGrafter"/>
</dbReference>
<dbReference type="Proteomes" id="UP000675881">
    <property type="component" value="Chromosome 3"/>
</dbReference>
<name>A0A7R8CRI1_LEPSM</name>
<dbReference type="InterPro" id="IPR019734">
    <property type="entry name" value="TPR_rpt"/>
</dbReference>
<dbReference type="PROSITE" id="PS51257">
    <property type="entry name" value="PROKAR_LIPOPROTEIN"/>
    <property type="match status" value="1"/>
</dbReference>
<sequence>MEYSMRFRSPILLLILISCFLHPIPTKENHFQTWKLSSGKIIPGMIGLSEELGMSFYFSYSFSYSEERSVFEIISSTVTNDDGLWKKTCCDEGGGGLSEEEVLDCGKPVNFTYYDHLNGIHNRQHHPHIPEPDVALYFKTLFSSKKSSGGSDTQKTIECFRRALAVSPYNAAVLLNLARVFYNLQLLDDAIFLTRRSLEVQPPDTNAWLQHFQLGEILKAFRSYQEAALHFRHVLELKPGYGPALLALQDMESIPDSSVQINGISSSSNSYGSGSHRPSLKKLQIRNKNSHNSRG</sequence>
<feature type="signal peptide" evidence="2">
    <location>
        <begin position="1"/>
        <end position="26"/>
    </location>
</feature>
<dbReference type="PANTHER" id="PTHR16091">
    <property type="entry name" value="TTC17 PROTEIN"/>
    <property type="match status" value="1"/>
</dbReference>
<dbReference type="InterPro" id="IPR011990">
    <property type="entry name" value="TPR-like_helical_dom_sf"/>
</dbReference>
<dbReference type="SMART" id="SM00028">
    <property type="entry name" value="TPR"/>
    <property type="match status" value="2"/>
</dbReference>
<evidence type="ECO:0000313" key="3">
    <source>
        <dbReference type="EMBL" id="CAF2905642.1"/>
    </source>
</evidence>